<evidence type="ECO:0000256" key="2">
    <source>
        <dbReference type="SAM" id="MobiDB-lite"/>
    </source>
</evidence>
<keyword evidence="6" id="KW-1185">Reference proteome</keyword>
<evidence type="ECO:0000313" key="5">
    <source>
        <dbReference type="EMBL" id="MEK0188494.1"/>
    </source>
</evidence>
<keyword evidence="3" id="KW-0812">Transmembrane</keyword>
<dbReference type="InterPro" id="IPR017853">
    <property type="entry name" value="GH"/>
</dbReference>
<keyword evidence="5" id="KW-0378">Hydrolase</keyword>
<evidence type="ECO:0000313" key="6">
    <source>
        <dbReference type="Proteomes" id="UP001384579"/>
    </source>
</evidence>
<sequence>MTLGIIPRGWLRSIKPILPLLFAISFMIALLANNLIPAIAQQPRQEIRGVWMTTNDKDILRDRRKVTEAVTKLKQLNFNTIYPVIWNSGYVMYPSPVAQQRDIQPFVYRGLDGQDMLADLIEQSHRQRLLVIPWFEFGFMTPPSSELALNNPDWLTQKQDGTQTSNGAGGEVVWLNPFHPEVQQFITELVLEVTTKYNTDGIQFDDHMSLPSEFGYDAYTVALYTKETKKAPPTDFQDPAWVQWRANKITAFMSQLNQAVKAVKPNAIFSISPNYYEFAYKHHLQDWLAWVRLDIADELIVQVYRPDLASFINKINRPEMQETQQKIPTGVGIMTGLRNRPVPMHQIQSQVRAVQEYGLGVAFFYYESLWELTPESLEERLSKFQTFFPFSAFRTAIQIPRRAATFPPPPPKPEPKNQPESPKNNTQPLASPTTQRN</sequence>
<dbReference type="Gene3D" id="3.20.20.80">
    <property type="entry name" value="Glycosidases"/>
    <property type="match status" value="1"/>
</dbReference>
<feature type="transmembrane region" description="Helical" evidence="3">
    <location>
        <begin position="20"/>
        <end position="40"/>
    </location>
</feature>
<evidence type="ECO:0000259" key="4">
    <source>
        <dbReference type="Pfam" id="PF02638"/>
    </source>
</evidence>
<dbReference type="Pfam" id="PF02638">
    <property type="entry name" value="GHL10"/>
    <property type="match status" value="1"/>
</dbReference>
<gene>
    <name evidence="5" type="ORF">WMG39_27155</name>
</gene>
<name>A0ABU8YVN0_9CYAN</name>
<keyword evidence="3" id="KW-1133">Transmembrane helix</keyword>
<dbReference type="EMBL" id="JBBLXS010000640">
    <property type="protein sequence ID" value="MEK0188494.1"/>
    <property type="molecule type" value="Genomic_DNA"/>
</dbReference>
<reference evidence="5 6" key="1">
    <citation type="journal article" date="2020" name="Harmful Algae">
        <title>Molecular and morphological characterization of a novel dihydroanatoxin-a producing Microcoleus species (cyanobacteria) from the Russian River, California, USA.</title>
        <authorList>
            <person name="Conklin K.Y."/>
            <person name="Stancheva R."/>
            <person name="Otten T.G."/>
            <person name="Fadness R."/>
            <person name="Boyer G.L."/>
            <person name="Read B."/>
            <person name="Zhang X."/>
            <person name="Sheath R.G."/>
        </authorList>
    </citation>
    <scope>NUCLEOTIDE SEQUENCE [LARGE SCALE GENOMIC DNA]</scope>
    <source>
        <strain evidence="5 6">PTRS2</strain>
    </source>
</reference>
<dbReference type="PANTHER" id="PTHR43405:SF1">
    <property type="entry name" value="GLYCOSYL HYDROLASE DIGH"/>
    <property type="match status" value="1"/>
</dbReference>
<evidence type="ECO:0000256" key="3">
    <source>
        <dbReference type="SAM" id="Phobius"/>
    </source>
</evidence>
<keyword evidence="1" id="KW-0732">Signal</keyword>
<dbReference type="PANTHER" id="PTHR43405">
    <property type="entry name" value="GLYCOSYL HYDROLASE DIGH"/>
    <property type="match status" value="1"/>
</dbReference>
<dbReference type="Proteomes" id="UP001384579">
    <property type="component" value="Unassembled WGS sequence"/>
</dbReference>
<feature type="domain" description="Glycosyl hydrolase-like 10" evidence="4">
    <location>
        <begin position="46"/>
        <end position="347"/>
    </location>
</feature>
<dbReference type="GO" id="GO:0016787">
    <property type="term" value="F:hydrolase activity"/>
    <property type="evidence" value="ECO:0007669"/>
    <property type="project" value="UniProtKB-KW"/>
</dbReference>
<dbReference type="SUPFAM" id="SSF51445">
    <property type="entry name" value="(Trans)glycosidases"/>
    <property type="match status" value="1"/>
</dbReference>
<evidence type="ECO:0000256" key="1">
    <source>
        <dbReference type="ARBA" id="ARBA00022729"/>
    </source>
</evidence>
<accession>A0ABU8YVN0</accession>
<feature type="region of interest" description="Disordered" evidence="2">
    <location>
        <begin position="400"/>
        <end position="437"/>
    </location>
</feature>
<protein>
    <submittedName>
        <fullName evidence="5">Glycoside hydrolase family 10 protein</fullName>
    </submittedName>
</protein>
<comment type="caution">
    <text evidence="5">The sequence shown here is derived from an EMBL/GenBank/DDBJ whole genome shotgun (WGS) entry which is preliminary data.</text>
</comment>
<dbReference type="RefSeq" id="WP_340521976.1">
    <property type="nucleotide sequence ID" value="NZ_JBBLXS010000640.1"/>
</dbReference>
<feature type="compositionally biased region" description="Polar residues" evidence="2">
    <location>
        <begin position="426"/>
        <end position="437"/>
    </location>
</feature>
<dbReference type="InterPro" id="IPR052177">
    <property type="entry name" value="Divisome_Glycosyl_Hydrolase"/>
</dbReference>
<proteinExistence type="predicted"/>
<dbReference type="InterPro" id="IPR003790">
    <property type="entry name" value="GHL10"/>
</dbReference>
<keyword evidence="3" id="KW-0472">Membrane</keyword>
<organism evidence="5 6">
    <name type="scientific">Microcoleus anatoxicus PTRS2</name>
    <dbReference type="NCBI Taxonomy" id="2705321"/>
    <lineage>
        <taxon>Bacteria</taxon>
        <taxon>Bacillati</taxon>
        <taxon>Cyanobacteriota</taxon>
        <taxon>Cyanophyceae</taxon>
        <taxon>Oscillatoriophycideae</taxon>
        <taxon>Oscillatoriales</taxon>
        <taxon>Microcoleaceae</taxon>
        <taxon>Microcoleus</taxon>
        <taxon>Microcoleus anatoxicus</taxon>
    </lineage>
</organism>